<reference evidence="2" key="1">
    <citation type="submission" date="2008-12" db="EMBL/GenBank/DDBJ databases">
        <title>Annotation of Streptomyces ghanaensis ATCC 14672.</title>
        <authorList>
            <consortium name="The Broad Institute Genome Sequencing Platform"/>
            <consortium name="Broad Institute Microbial Sequencing Center"/>
            <person name="Fischbach M."/>
            <person name="Ward D."/>
            <person name="Young S."/>
            <person name="Kodira C.D."/>
            <person name="Zeng Q."/>
            <person name="Koehrsen M."/>
            <person name="Godfrey P."/>
            <person name="Alvarado L."/>
            <person name="Berlin A.M."/>
            <person name="Borenstein D."/>
            <person name="Chen Z."/>
            <person name="Engels R."/>
            <person name="Freedman E."/>
            <person name="Gellesch M."/>
            <person name="Goldberg J."/>
            <person name="Griggs A."/>
            <person name="Gujja S."/>
            <person name="Heiman D.I."/>
            <person name="Hepburn T.A."/>
            <person name="Howarth C."/>
            <person name="Jen D."/>
            <person name="Larson L."/>
            <person name="Lewis B."/>
            <person name="Mehta T."/>
            <person name="Park D."/>
            <person name="Pearson M."/>
            <person name="Roberts A."/>
            <person name="Saif S."/>
            <person name="Shea T.D."/>
            <person name="Shenoy N."/>
            <person name="Sisk P."/>
            <person name="Stolte C."/>
            <person name="Sykes S.N."/>
            <person name="Walk T."/>
            <person name="White J."/>
            <person name="Yandava C."/>
            <person name="Straight P."/>
            <person name="Clardy J."/>
            <person name="Hung D."/>
            <person name="Kolter R."/>
            <person name="Mekalanos J."/>
            <person name="Walker S."/>
            <person name="Walsh C.T."/>
            <person name="Wieland B.L.C."/>
            <person name="Ilzarbe M."/>
            <person name="Galagan J."/>
            <person name="Nusbaum C."/>
            <person name="Birren B."/>
        </authorList>
    </citation>
    <scope>NUCLEOTIDE SEQUENCE [LARGE SCALE GENOMIC DNA]</scope>
    <source>
        <strain evidence="2">ATCC 14672 / DSM 40746 / JCM 4963 / KCTC 9882 / NRRL B-12104 / FH 1290</strain>
    </source>
</reference>
<protein>
    <submittedName>
        <fullName evidence="1">Predicted protein</fullName>
    </submittedName>
</protein>
<evidence type="ECO:0000313" key="1">
    <source>
        <dbReference type="EMBL" id="EFE69058.2"/>
    </source>
</evidence>
<gene>
    <name evidence="1" type="ORF">SSFG_04301</name>
</gene>
<dbReference type="EMBL" id="DS999641">
    <property type="protein sequence ID" value="EFE69058.2"/>
    <property type="molecule type" value="Genomic_DNA"/>
</dbReference>
<organism evidence="1 2">
    <name type="scientific">Streptomyces viridosporus (strain ATCC 14672 / DSM 40746 / JCM 4963 / KCTC 9882 / NRRL B-12104 / FH 1290)</name>
    <name type="common">Streptomyces ghanaensis</name>
    <dbReference type="NCBI Taxonomy" id="566461"/>
    <lineage>
        <taxon>Bacteria</taxon>
        <taxon>Bacillati</taxon>
        <taxon>Actinomycetota</taxon>
        <taxon>Actinomycetes</taxon>
        <taxon>Kitasatosporales</taxon>
        <taxon>Streptomycetaceae</taxon>
        <taxon>Streptomyces</taxon>
    </lineage>
</organism>
<name>D5ZXW0_STRV1</name>
<accession>D5ZXW0</accession>
<sequence>MFPRTGRPHGYCRYSHPRPLNRASQYRGRVGAGPRRMLGWTHGLEHLEHL</sequence>
<evidence type="ECO:0000313" key="2">
    <source>
        <dbReference type="Proteomes" id="UP000003824"/>
    </source>
</evidence>
<dbReference type="Proteomes" id="UP000003824">
    <property type="component" value="Unassembled WGS sequence"/>
</dbReference>
<proteinExistence type="predicted"/>
<dbReference type="AlphaFoldDB" id="D5ZXW0"/>